<dbReference type="InterPro" id="IPR042087">
    <property type="entry name" value="DNA_pol_B_thumb"/>
</dbReference>
<keyword evidence="5 7" id="KW-0238">DNA-binding</keyword>
<dbReference type="InterPro" id="IPR036397">
    <property type="entry name" value="RNaseH_sf"/>
</dbReference>
<dbReference type="NCBIfam" id="NF004421">
    <property type="entry name" value="PRK05762.1-2"/>
    <property type="match status" value="1"/>
</dbReference>
<dbReference type="InterPro" id="IPR012337">
    <property type="entry name" value="RNaseH-like_sf"/>
</dbReference>
<reference evidence="10 11" key="1">
    <citation type="submission" date="2006-02" db="EMBL/GenBank/DDBJ databases">
        <authorList>
            <person name="Moran M.A."/>
            <person name="Kjelleberg S."/>
            <person name="Egan S."/>
            <person name="Saunders N."/>
            <person name="Thomas T."/>
            <person name="Ferriera S."/>
            <person name="Johnson J."/>
            <person name="Kravitz S."/>
            <person name="Halpern A."/>
            <person name="Remington K."/>
            <person name="Beeson K."/>
            <person name="Tran B."/>
            <person name="Rogers Y.-H."/>
            <person name="Friedman R."/>
            <person name="Venter J.C."/>
        </authorList>
    </citation>
    <scope>NUCLEOTIDE SEQUENCE [LARGE SCALE GENOMIC DNA]</scope>
    <source>
        <strain evidence="10 11">D2</strain>
    </source>
</reference>
<dbReference type="EC" id="2.7.7.7" evidence="7"/>
<evidence type="ECO:0000256" key="7">
    <source>
        <dbReference type="RuleBase" id="RU000442"/>
    </source>
</evidence>
<dbReference type="InterPro" id="IPR017964">
    <property type="entry name" value="DNA-dir_DNA_pol_B_CS"/>
</dbReference>
<dbReference type="PROSITE" id="PS00116">
    <property type="entry name" value="DNA_POLYMERASE_B"/>
    <property type="match status" value="1"/>
</dbReference>
<sequence length="780" mass="88863">MSELITVEGFVLTKQQLKTKYGFALCYWLTSDLGPIQVMVEQQEAVFFVLSSDLLQILALLKSENILLRTQALGLKSFDQQAISGCYFSTLHGFYQAKKIIQQAGFRLFEADVRHCDRFLMERFIRGSVLVQGQAIKKQGYLTLQQAKMKPSTYQPNFSVVSLDIECSGQGILFSVGLYSDDFDVVIMVGAPQHSEQNIVWVSDEEQLLVQLQRYFVERDPDVIIGWNVIDFDMSLLYRRAEQLGVPLYLGRAQQAMQLSERAVGKLLLPGRVVLDGIDTLKNATYHFNSFSLASVAEQLIGEKKLIESDDRLAEIEHQFKYDKLALAKYNLKDCQLVWDIFKQEKLIDFAILRTQLTGLELERQGGSVAAFVNLYLPLMHRSGYVAPNLGDHNHHFNSPGGYVMNSQPGLYQNVIVLDFKSLYPSIIRTFLIDPIGMVEGLLAPTQSIAGFHDAYFSRTAHHLPNLIATLWQARDVAKQQKNKMLSQAIKIIMNSFYGVLGSTGCRFYDPRLSSSITLRGHEIMLATRAEIERLGYQVIYGDTDSTFVQLASELSAEECKKIGFLLQKKINNFWCDYCEKKYKIASYLEIEFETLYSPFFMPTIRGSLEGSKKRYVGQVSDANGDHLVFKGMETVRSDWTELAREFQYNLFTLIFAGDSVEVYIKQVISDLMAGRLNHLLLYKKRLRQHLSEYVKNIPPHAQAAQKMSMKYPEKTPKRGQWIEYVITLDGPVVATEKPLKLNLQHYLEKQLQPIADSILPTLNMSFAQFLSGQVNLFEN</sequence>
<dbReference type="HOGENOM" id="CLU_018487_0_0_6"/>
<dbReference type="GO" id="GO:0008296">
    <property type="term" value="F:3'-5'-DNA exonuclease activity"/>
    <property type="evidence" value="ECO:0007669"/>
    <property type="project" value="TreeGrafter"/>
</dbReference>
<comment type="catalytic activity">
    <reaction evidence="6 7">
        <text>DNA(n) + a 2'-deoxyribonucleoside 5'-triphosphate = DNA(n+1) + diphosphate</text>
        <dbReference type="Rhea" id="RHEA:22508"/>
        <dbReference type="Rhea" id="RHEA-COMP:17339"/>
        <dbReference type="Rhea" id="RHEA-COMP:17340"/>
        <dbReference type="ChEBI" id="CHEBI:33019"/>
        <dbReference type="ChEBI" id="CHEBI:61560"/>
        <dbReference type="ChEBI" id="CHEBI:173112"/>
        <dbReference type="EC" id="2.7.7.7"/>
    </reaction>
</comment>
<evidence type="ECO:0000313" key="10">
    <source>
        <dbReference type="EMBL" id="EAR29322.1"/>
    </source>
</evidence>
<dbReference type="PRINTS" id="PR00106">
    <property type="entry name" value="DNAPOLB"/>
</dbReference>
<evidence type="ECO:0000259" key="9">
    <source>
        <dbReference type="Pfam" id="PF03104"/>
    </source>
</evidence>
<dbReference type="Gene3D" id="2.40.50.590">
    <property type="match status" value="1"/>
</dbReference>
<dbReference type="SUPFAM" id="SSF56672">
    <property type="entry name" value="DNA/RNA polymerases"/>
    <property type="match status" value="1"/>
</dbReference>
<gene>
    <name evidence="10" type="ORF">PTD2_10919</name>
</gene>
<comment type="caution">
    <text evidence="10">The sequence shown here is derived from an EMBL/GenBank/DDBJ whole genome shotgun (WGS) entry which is preliminary data.</text>
</comment>
<keyword evidence="4 7" id="KW-0239">DNA-directed DNA polymerase</keyword>
<dbReference type="CDD" id="cd05537">
    <property type="entry name" value="POLBc_Pol_II"/>
    <property type="match status" value="1"/>
</dbReference>
<dbReference type="GO" id="GO:0009432">
    <property type="term" value="P:SOS response"/>
    <property type="evidence" value="ECO:0007669"/>
    <property type="project" value="TreeGrafter"/>
</dbReference>
<feature type="domain" description="DNA-directed DNA polymerase family B exonuclease" evidence="9">
    <location>
        <begin position="108"/>
        <end position="296"/>
    </location>
</feature>
<organism evidence="10 11">
    <name type="scientific">Pseudoalteromonas tunicata D2</name>
    <dbReference type="NCBI Taxonomy" id="87626"/>
    <lineage>
        <taxon>Bacteria</taxon>
        <taxon>Pseudomonadati</taxon>
        <taxon>Pseudomonadota</taxon>
        <taxon>Gammaproteobacteria</taxon>
        <taxon>Alteromonadales</taxon>
        <taxon>Pseudoalteromonadaceae</taxon>
        <taxon>Pseudoalteromonas</taxon>
    </lineage>
</organism>
<dbReference type="InterPro" id="IPR050240">
    <property type="entry name" value="DNA_pol_type-B"/>
</dbReference>
<dbReference type="RefSeq" id="WP_009837197.1">
    <property type="nucleotide sequence ID" value="NZ_AAOH01000002.1"/>
</dbReference>
<name>A4C5R8_9GAMM</name>
<dbReference type="SUPFAM" id="SSF53098">
    <property type="entry name" value="Ribonuclease H-like"/>
    <property type="match status" value="1"/>
</dbReference>
<keyword evidence="3 7" id="KW-0548">Nucleotidyltransferase</keyword>
<dbReference type="GO" id="GO:0045004">
    <property type="term" value="P:DNA replication proofreading"/>
    <property type="evidence" value="ECO:0007669"/>
    <property type="project" value="TreeGrafter"/>
</dbReference>
<dbReference type="Gene3D" id="3.30.420.10">
    <property type="entry name" value="Ribonuclease H-like superfamily/Ribonuclease H"/>
    <property type="match status" value="1"/>
</dbReference>
<evidence type="ECO:0000256" key="5">
    <source>
        <dbReference type="ARBA" id="ARBA00023125"/>
    </source>
</evidence>
<dbReference type="InterPro" id="IPR023211">
    <property type="entry name" value="DNA_pol_palm_dom_sf"/>
</dbReference>
<dbReference type="STRING" id="87626.PTD2_10919"/>
<dbReference type="SMART" id="SM00486">
    <property type="entry name" value="POLBc"/>
    <property type="match status" value="1"/>
</dbReference>
<dbReference type="InterPro" id="IPR006172">
    <property type="entry name" value="DNA-dir_DNA_pol_B"/>
</dbReference>
<evidence type="ECO:0000256" key="1">
    <source>
        <dbReference type="ARBA" id="ARBA00005755"/>
    </source>
</evidence>
<dbReference type="GO" id="GO:0000166">
    <property type="term" value="F:nucleotide binding"/>
    <property type="evidence" value="ECO:0007669"/>
    <property type="project" value="InterPro"/>
</dbReference>
<dbReference type="InterPro" id="IPR006134">
    <property type="entry name" value="DNA-dir_DNA_pol_B_multi_dom"/>
</dbReference>
<dbReference type="OrthoDB" id="5807460at2"/>
<evidence type="ECO:0000256" key="3">
    <source>
        <dbReference type="ARBA" id="ARBA00022695"/>
    </source>
</evidence>
<feature type="domain" description="DNA-directed DNA polymerase family B multifunctional" evidence="8">
    <location>
        <begin position="375"/>
        <end position="430"/>
    </location>
</feature>
<evidence type="ECO:0000256" key="6">
    <source>
        <dbReference type="ARBA" id="ARBA00049244"/>
    </source>
</evidence>
<dbReference type="PANTHER" id="PTHR10322">
    <property type="entry name" value="DNA POLYMERASE CATALYTIC SUBUNIT"/>
    <property type="match status" value="1"/>
</dbReference>
<dbReference type="Pfam" id="PF00136">
    <property type="entry name" value="DNA_pol_B"/>
    <property type="match status" value="2"/>
</dbReference>
<dbReference type="GO" id="GO:0003677">
    <property type="term" value="F:DNA binding"/>
    <property type="evidence" value="ECO:0007669"/>
    <property type="project" value="UniProtKB-KW"/>
</dbReference>
<evidence type="ECO:0000256" key="2">
    <source>
        <dbReference type="ARBA" id="ARBA00022679"/>
    </source>
</evidence>
<dbReference type="AlphaFoldDB" id="A4C5R8"/>
<keyword evidence="11" id="KW-1185">Reference proteome</keyword>
<dbReference type="EMBL" id="AAOH01000002">
    <property type="protein sequence ID" value="EAR29322.1"/>
    <property type="molecule type" value="Genomic_DNA"/>
</dbReference>
<accession>A4C5R8</accession>
<protein>
    <recommendedName>
        <fullName evidence="7">DNA polymerase</fullName>
        <ecNumber evidence="7">2.7.7.7</ecNumber>
    </recommendedName>
</protein>
<dbReference type="InterPro" id="IPR006133">
    <property type="entry name" value="DNA-dir_DNA_pol_B_exonuc"/>
</dbReference>
<dbReference type="Pfam" id="PF03104">
    <property type="entry name" value="DNA_pol_B_exo1"/>
    <property type="match status" value="1"/>
</dbReference>
<evidence type="ECO:0000259" key="8">
    <source>
        <dbReference type="Pfam" id="PF00136"/>
    </source>
</evidence>
<keyword evidence="2 7" id="KW-0808">Transferase</keyword>
<dbReference type="Proteomes" id="UP000006201">
    <property type="component" value="Unassembled WGS sequence"/>
</dbReference>
<dbReference type="InterPro" id="IPR043502">
    <property type="entry name" value="DNA/RNA_pol_sf"/>
</dbReference>
<dbReference type="eggNOG" id="COG0417">
    <property type="taxonomic scope" value="Bacteria"/>
</dbReference>
<dbReference type="FunFam" id="3.90.1600.10:FF:000030">
    <property type="entry name" value="DNA polymerase II"/>
    <property type="match status" value="1"/>
</dbReference>
<evidence type="ECO:0000313" key="11">
    <source>
        <dbReference type="Proteomes" id="UP000006201"/>
    </source>
</evidence>
<dbReference type="Gene3D" id="1.10.132.60">
    <property type="entry name" value="DNA polymerase family B, C-terminal domain"/>
    <property type="match status" value="1"/>
</dbReference>
<dbReference type="GO" id="GO:0003887">
    <property type="term" value="F:DNA-directed DNA polymerase activity"/>
    <property type="evidence" value="ECO:0007669"/>
    <property type="project" value="UniProtKB-KW"/>
</dbReference>
<dbReference type="Gene3D" id="3.90.1600.10">
    <property type="entry name" value="Palm domain of DNA polymerase"/>
    <property type="match status" value="2"/>
</dbReference>
<keyword evidence="7" id="KW-0235">DNA replication</keyword>
<feature type="domain" description="DNA-directed DNA polymerase family B multifunctional" evidence="8">
    <location>
        <begin position="473"/>
        <end position="749"/>
    </location>
</feature>
<evidence type="ECO:0000256" key="4">
    <source>
        <dbReference type="ARBA" id="ARBA00022932"/>
    </source>
</evidence>
<comment type="similarity">
    <text evidence="1 7">Belongs to the DNA polymerase type-B family.</text>
</comment>
<proteinExistence type="inferred from homology"/>
<dbReference type="PANTHER" id="PTHR10322:SF23">
    <property type="entry name" value="DNA POLYMERASE DELTA CATALYTIC SUBUNIT"/>
    <property type="match status" value="1"/>
</dbReference>
<dbReference type="CDD" id="cd05784">
    <property type="entry name" value="DNA_polB_II_exo"/>
    <property type="match status" value="1"/>
</dbReference>